<name>A0A8X6VRP0_TRICX</name>
<dbReference type="GO" id="GO:0003676">
    <property type="term" value="F:nucleic acid binding"/>
    <property type="evidence" value="ECO:0007669"/>
    <property type="project" value="InterPro"/>
</dbReference>
<dbReference type="Gene3D" id="3.30.420.10">
    <property type="entry name" value="Ribonuclease H-like superfamily/Ribonuclease H"/>
    <property type="match status" value="1"/>
</dbReference>
<dbReference type="EMBL" id="BMAU01021348">
    <property type="protein sequence ID" value="GFY18305.1"/>
    <property type="molecule type" value="Genomic_DNA"/>
</dbReference>
<sequence length="125" mass="14409">MKERFGRQNRRMLSLLTSQESVCNTTIFRFEPEDTVKGDAEQLCTATLVLPRVLCQCYISEVLEPVVLPDLQGLATAIFQQDNARPHVVRIGQRYFVNYRIKLLHWPARSPDLSPIESMWSMVAQ</sequence>
<comment type="caution">
    <text evidence="1">The sequence shown here is derived from an EMBL/GenBank/DDBJ whole genome shotgun (WGS) entry which is preliminary data.</text>
</comment>
<keyword evidence="2" id="KW-1185">Reference proteome</keyword>
<reference evidence="1" key="1">
    <citation type="submission" date="2020-08" db="EMBL/GenBank/DDBJ databases">
        <title>Multicomponent nature underlies the extraordinary mechanical properties of spider dragline silk.</title>
        <authorList>
            <person name="Kono N."/>
            <person name="Nakamura H."/>
            <person name="Mori M."/>
            <person name="Yoshida Y."/>
            <person name="Ohtoshi R."/>
            <person name="Malay A.D."/>
            <person name="Moran D.A.P."/>
            <person name="Tomita M."/>
            <person name="Numata K."/>
            <person name="Arakawa K."/>
        </authorList>
    </citation>
    <scope>NUCLEOTIDE SEQUENCE</scope>
</reference>
<proteinExistence type="predicted"/>
<evidence type="ECO:0000313" key="1">
    <source>
        <dbReference type="EMBL" id="GFY18305.1"/>
    </source>
</evidence>
<evidence type="ECO:0000313" key="2">
    <source>
        <dbReference type="Proteomes" id="UP000887159"/>
    </source>
</evidence>
<dbReference type="AlphaFoldDB" id="A0A8X6VRP0"/>
<accession>A0A8X6VRP0</accession>
<protein>
    <submittedName>
        <fullName evidence="1">Transposable element Tcb1 transposase</fullName>
    </submittedName>
</protein>
<dbReference type="Proteomes" id="UP000887159">
    <property type="component" value="Unassembled WGS sequence"/>
</dbReference>
<organism evidence="1 2">
    <name type="scientific">Trichonephila clavipes</name>
    <name type="common">Golden silk orbweaver</name>
    <name type="synonym">Nephila clavipes</name>
    <dbReference type="NCBI Taxonomy" id="2585209"/>
    <lineage>
        <taxon>Eukaryota</taxon>
        <taxon>Metazoa</taxon>
        <taxon>Ecdysozoa</taxon>
        <taxon>Arthropoda</taxon>
        <taxon>Chelicerata</taxon>
        <taxon>Arachnida</taxon>
        <taxon>Araneae</taxon>
        <taxon>Araneomorphae</taxon>
        <taxon>Entelegynae</taxon>
        <taxon>Araneoidea</taxon>
        <taxon>Nephilidae</taxon>
        <taxon>Trichonephila</taxon>
    </lineage>
</organism>
<gene>
    <name evidence="1" type="primary">X975_23292</name>
    <name evidence="1" type="ORF">TNCV_2047111</name>
</gene>
<dbReference type="InterPro" id="IPR036397">
    <property type="entry name" value="RNaseH_sf"/>
</dbReference>